<sequence length="193" mass="20182">MRDLFSTLAALAAGAAAMYYLDPQMGRRRRAVARDRLVSVSHDAGDFAQAKGRRAGDRLKGAWAQIAGSSAPSSDAQLRERIRSRLGRTISHPRAVQVDVVGGQVCLRGDLLAQELDDLLTTVSGMRGVRGIDNQLSAHASAQGISQLQGSGRAPRGSSARGAALPLVALAAPVAAVALLAAARRPGRPYDLP</sequence>
<reference evidence="3" key="1">
    <citation type="submission" date="2022-05" db="EMBL/GenBank/DDBJ databases">
        <title>Schlegelella sp. nov., isolated from mangrove soil.</title>
        <authorList>
            <person name="Liu Y."/>
            <person name="Ge X."/>
            <person name="Liu W."/>
        </authorList>
    </citation>
    <scope>NUCLEOTIDE SEQUENCE</scope>
    <source>
        <strain evidence="3">S2-27</strain>
    </source>
</reference>
<dbReference type="Proteomes" id="UP001165541">
    <property type="component" value="Unassembled WGS sequence"/>
</dbReference>
<accession>A0ABT0YPG7</accession>
<keyword evidence="4" id="KW-1185">Reference proteome</keyword>
<dbReference type="InterPro" id="IPR007055">
    <property type="entry name" value="BON_dom"/>
</dbReference>
<evidence type="ECO:0000313" key="4">
    <source>
        <dbReference type="Proteomes" id="UP001165541"/>
    </source>
</evidence>
<feature type="domain" description="BON" evidence="2">
    <location>
        <begin position="74"/>
        <end position="137"/>
    </location>
</feature>
<protein>
    <submittedName>
        <fullName evidence="3">BON domain-containing protein</fullName>
    </submittedName>
</protein>
<keyword evidence="1" id="KW-1133">Transmembrane helix</keyword>
<evidence type="ECO:0000259" key="2">
    <source>
        <dbReference type="Pfam" id="PF04972"/>
    </source>
</evidence>
<feature type="transmembrane region" description="Helical" evidence="1">
    <location>
        <begin position="163"/>
        <end position="183"/>
    </location>
</feature>
<keyword evidence="1" id="KW-0812">Transmembrane</keyword>
<name>A0ABT0YPG7_9BURK</name>
<dbReference type="Pfam" id="PF04972">
    <property type="entry name" value="BON"/>
    <property type="match status" value="1"/>
</dbReference>
<organism evidence="3 4">
    <name type="scientific">Caldimonas mangrovi</name>
    <dbReference type="NCBI Taxonomy" id="2944811"/>
    <lineage>
        <taxon>Bacteria</taxon>
        <taxon>Pseudomonadati</taxon>
        <taxon>Pseudomonadota</taxon>
        <taxon>Betaproteobacteria</taxon>
        <taxon>Burkholderiales</taxon>
        <taxon>Sphaerotilaceae</taxon>
        <taxon>Caldimonas</taxon>
    </lineage>
</organism>
<dbReference type="RefSeq" id="WP_251778488.1">
    <property type="nucleotide sequence ID" value="NZ_JAMKFE010000006.1"/>
</dbReference>
<evidence type="ECO:0000256" key="1">
    <source>
        <dbReference type="SAM" id="Phobius"/>
    </source>
</evidence>
<comment type="caution">
    <text evidence="3">The sequence shown here is derived from an EMBL/GenBank/DDBJ whole genome shotgun (WGS) entry which is preliminary data.</text>
</comment>
<gene>
    <name evidence="3" type="ORF">M8A51_11365</name>
</gene>
<keyword evidence="1" id="KW-0472">Membrane</keyword>
<proteinExistence type="predicted"/>
<evidence type="ECO:0000313" key="3">
    <source>
        <dbReference type="EMBL" id="MCM5680132.1"/>
    </source>
</evidence>
<dbReference type="EMBL" id="JAMKFE010000006">
    <property type="protein sequence ID" value="MCM5680132.1"/>
    <property type="molecule type" value="Genomic_DNA"/>
</dbReference>